<evidence type="ECO:0000313" key="2">
    <source>
        <dbReference type="EMBL" id="AFT98361.1"/>
    </source>
</evidence>
<organism evidence="2 3">
    <name type="scientific">Nocardia brasiliensis (strain ATCC 700358 / HUJEG-1)</name>
    <dbReference type="NCBI Taxonomy" id="1133849"/>
    <lineage>
        <taxon>Bacteria</taxon>
        <taxon>Bacillati</taxon>
        <taxon>Actinomycetota</taxon>
        <taxon>Actinomycetes</taxon>
        <taxon>Mycobacteriales</taxon>
        <taxon>Nocardiaceae</taxon>
        <taxon>Nocardia</taxon>
    </lineage>
</organism>
<dbReference type="AlphaFoldDB" id="K0ELP9"/>
<sequence length="203" mass="23107">MTWDELQRLPEDIADQIELWDGRVVWVRRGPGEHQTFTRRLTNSIERCSRKAMADRPDRCWVVNFETNVFLGTSGKSDFLTPDFLVHRCLESAYQDVRGADALLVGEVLSPSNTQTDMEAKKGRYASARIPWYWEVTLAREASAIATVRAYGLETEHGPLPDGVRPLRSADYILVGEWTHDDPDGVRIGAPFPIDIPWSDLEY</sequence>
<proteinExistence type="predicted"/>
<dbReference type="Proteomes" id="UP000006304">
    <property type="component" value="Chromosome"/>
</dbReference>
<dbReference type="HOGENOM" id="CLU_076312_4_0_11"/>
<dbReference type="EMBL" id="CP003876">
    <property type="protein sequence ID" value="AFT98361.1"/>
    <property type="molecule type" value="Genomic_DNA"/>
</dbReference>
<dbReference type="eggNOG" id="COG4636">
    <property type="taxonomic scope" value="Bacteria"/>
</dbReference>
<protein>
    <recommendedName>
        <fullName evidence="1">Putative restriction endonuclease domain-containing protein</fullName>
    </recommendedName>
</protein>
<evidence type="ECO:0000313" key="3">
    <source>
        <dbReference type="Proteomes" id="UP000006304"/>
    </source>
</evidence>
<dbReference type="InterPro" id="IPR011335">
    <property type="entry name" value="Restrct_endonuc-II-like"/>
</dbReference>
<dbReference type="SUPFAM" id="SSF52980">
    <property type="entry name" value="Restriction endonuclease-like"/>
    <property type="match status" value="1"/>
</dbReference>
<gene>
    <name evidence="2" type="ORF">O3I_001995</name>
</gene>
<name>K0ELP9_NOCB7</name>
<dbReference type="KEGG" id="nbr:O3I_001995"/>
<dbReference type="CDD" id="cd06260">
    <property type="entry name" value="DUF820-like"/>
    <property type="match status" value="1"/>
</dbReference>
<dbReference type="InterPro" id="IPR008538">
    <property type="entry name" value="Uma2"/>
</dbReference>
<accession>K0ELP9</accession>
<dbReference type="STRING" id="1133849.O3I_001995"/>
<dbReference type="Gene3D" id="3.90.1570.10">
    <property type="entry name" value="tt1808, chain A"/>
    <property type="match status" value="1"/>
</dbReference>
<evidence type="ECO:0000259" key="1">
    <source>
        <dbReference type="Pfam" id="PF05685"/>
    </source>
</evidence>
<keyword evidence="3" id="KW-1185">Reference proteome</keyword>
<dbReference type="InterPro" id="IPR012296">
    <property type="entry name" value="Nuclease_put_TT1808"/>
</dbReference>
<feature type="domain" description="Putative restriction endonuclease" evidence="1">
    <location>
        <begin position="3"/>
        <end position="139"/>
    </location>
</feature>
<reference evidence="2 3" key="1">
    <citation type="journal article" date="2012" name="J. Bacteriol.">
        <title>Complete genome sequence of Nocardia brasiliensis HUJEG-1.</title>
        <authorList>
            <person name="Vera-Cabrera L."/>
            <person name="Ortiz-Lopez R."/>
            <person name="Elizondo-Gonzalez R."/>
            <person name="Perez-Maya A.A."/>
            <person name="Ocampo-Candiani J."/>
        </authorList>
    </citation>
    <scope>NUCLEOTIDE SEQUENCE [LARGE SCALE GENOMIC DNA]</scope>
    <source>
        <strain evidence="3">ATCC 700358</strain>
    </source>
</reference>
<dbReference type="Pfam" id="PF05685">
    <property type="entry name" value="Uma2"/>
    <property type="match status" value="1"/>
</dbReference>